<proteinExistence type="predicted"/>
<organism evidence="1 2">
    <name type="scientific">Kribbella steppae</name>
    <dbReference type="NCBI Taxonomy" id="2512223"/>
    <lineage>
        <taxon>Bacteria</taxon>
        <taxon>Bacillati</taxon>
        <taxon>Actinomycetota</taxon>
        <taxon>Actinomycetes</taxon>
        <taxon>Propionibacteriales</taxon>
        <taxon>Kribbellaceae</taxon>
        <taxon>Kribbella</taxon>
    </lineage>
</organism>
<reference evidence="1 2" key="1">
    <citation type="journal article" date="2015" name="Stand. Genomic Sci.">
        <title>Genomic Encyclopedia of Bacterial and Archaeal Type Strains, Phase III: the genomes of soil and plant-associated and newly described type strains.</title>
        <authorList>
            <person name="Whitman W.B."/>
            <person name="Woyke T."/>
            <person name="Klenk H.P."/>
            <person name="Zhou Y."/>
            <person name="Lilburn T.G."/>
            <person name="Beck B.J."/>
            <person name="De Vos P."/>
            <person name="Vandamme P."/>
            <person name="Eisen J.A."/>
            <person name="Garrity G."/>
            <person name="Hugenholtz P."/>
            <person name="Kyrpides N.C."/>
        </authorList>
    </citation>
    <scope>NUCLEOTIDE SEQUENCE [LARGE SCALE GENOMIC DNA]</scope>
    <source>
        <strain evidence="1 2">VKM Ac-2572</strain>
    </source>
</reference>
<dbReference type="Proteomes" id="UP000294508">
    <property type="component" value="Unassembled WGS sequence"/>
</dbReference>
<gene>
    <name evidence="1" type="ORF">EV652_103117</name>
</gene>
<comment type="caution">
    <text evidence="1">The sequence shown here is derived from an EMBL/GenBank/DDBJ whole genome shotgun (WGS) entry which is preliminary data.</text>
</comment>
<dbReference type="EMBL" id="SLWN01000003">
    <property type="protein sequence ID" value="TCO33118.1"/>
    <property type="molecule type" value="Genomic_DNA"/>
</dbReference>
<evidence type="ECO:0000313" key="1">
    <source>
        <dbReference type="EMBL" id="TCO33118.1"/>
    </source>
</evidence>
<accession>A0A4R2HRK0</accession>
<sequence>MSIWRSAGVRATDLAEQELTGRLIGADRLSAISWGRDESAVRAKDTAVLVDADTATWASWNIYAVEFARETGAEIVRIDDHGITGAAFFEHVRQLRRPVVSSPKRDDTPLPPDLVRRPVVEPVPIWTWALVSRRDEPSRAVQAAIEALTSDITVDLSEGWLPADDPFRHS</sequence>
<evidence type="ECO:0000313" key="2">
    <source>
        <dbReference type="Proteomes" id="UP000294508"/>
    </source>
</evidence>
<keyword evidence="2" id="KW-1185">Reference proteome</keyword>
<protein>
    <recommendedName>
        <fullName evidence="3">LysR substrate binding domain-containing protein</fullName>
    </recommendedName>
</protein>
<dbReference type="AlphaFoldDB" id="A0A4R2HRK0"/>
<name>A0A4R2HRK0_9ACTN</name>
<evidence type="ECO:0008006" key="3">
    <source>
        <dbReference type="Google" id="ProtNLM"/>
    </source>
</evidence>